<evidence type="ECO:0000259" key="1">
    <source>
        <dbReference type="PROSITE" id="PS50943"/>
    </source>
</evidence>
<evidence type="ECO:0000313" key="5">
    <source>
        <dbReference type="Proteomes" id="UP001141650"/>
    </source>
</evidence>
<reference evidence="3 4" key="1">
    <citation type="submission" date="2017-02" db="EMBL/GenBank/DDBJ databases">
        <title>The new phylogeny of genus Mycobacterium.</title>
        <authorList>
            <person name="Tortoli E."/>
            <person name="Trovato A."/>
            <person name="Cirillo D.M."/>
        </authorList>
    </citation>
    <scope>NUCLEOTIDE SEQUENCE [LARGE SCALE GENOMIC DNA]</scope>
    <source>
        <strain evidence="3 4">DSM 45230</strain>
    </source>
</reference>
<reference evidence="2" key="3">
    <citation type="journal article" date="2022" name="BMC Genomics">
        <title>Comparative genome analysis of mycobacteria focusing on tRNA and non-coding RNA.</title>
        <authorList>
            <person name="Behra P.R.K."/>
            <person name="Pettersson B.M.F."/>
            <person name="Ramesh M."/>
            <person name="Das S."/>
            <person name="Dasgupta S."/>
            <person name="Kirsebom L.A."/>
        </authorList>
    </citation>
    <scope>NUCLEOTIDE SEQUENCE</scope>
    <source>
        <strain evidence="2">CCUG 55640</strain>
    </source>
</reference>
<evidence type="ECO:0000313" key="4">
    <source>
        <dbReference type="Proteomes" id="UP000192319"/>
    </source>
</evidence>
<dbReference type="GO" id="GO:0003677">
    <property type="term" value="F:DNA binding"/>
    <property type="evidence" value="ECO:0007669"/>
    <property type="project" value="InterPro"/>
</dbReference>
<keyword evidence="4" id="KW-1185">Reference proteome</keyword>
<comment type="caution">
    <text evidence="2">The sequence shown here is derived from an EMBL/GenBank/DDBJ whole genome shotgun (WGS) entry which is preliminary data.</text>
</comment>
<dbReference type="Proteomes" id="UP000192319">
    <property type="component" value="Unassembled WGS sequence"/>
</dbReference>
<dbReference type="CDD" id="cd00093">
    <property type="entry name" value="HTH_XRE"/>
    <property type="match status" value="1"/>
</dbReference>
<protein>
    <submittedName>
        <fullName evidence="2">Helix-turn-helix transcriptional regulator</fullName>
    </submittedName>
</protein>
<proteinExistence type="predicted"/>
<feature type="domain" description="HTH cro/C1-type" evidence="1">
    <location>
        <begin position="19"/>
        <end position="90"/>
    </location>
</feature>
<dbReference type="AlphaFoldDB" id="A0AA41XUZ9"/>
<accession>A0AA41XUZ9</accession>
<dbReference type="EMBL" id="JACKVH010000030">
    <property type="protein sequence ID" value="MCV7382173.1"/>
    <property type="molecule type" value="Genomic_DNA"/>
</dbReference>
<evidence type="ECO:0000313" key="3">
    <source>
        <dbReference type="EMBL" id="OQZ90371.1"/>
    </source>
</evidence>
<dbReference type="SMART" id="SM00530">
    <property type="entry name" value="HTH_XRE"/>
    <property type="match status" value="1"/>
</dbReference>
<sequence length="214" mass="23600">MSDYEGIGDSREKNFVANMVRLRTAAGLSQADLVQKLRTAPSGVRWTDVHQTTISRIEKGERQVRFAEAFYIAAALGTNAMSMTLPPQQLDAEEQVGASVRQIAESYTAIVSGVFGLDLHRHFLRGSLKKLQALIAEKHEADADAEEAIRLRNTYNEAEIYLALRVDAAVAAGRAARMDDRVTSLTDVETIYGVSAYRYHPETVSQEDIDAPEA</sequence>
<dbReference type="SUPFAM" id="SSF47413">
    <property type="entry name" value="lambda repressor-like DNA-binding domains"/>
    <property type="match status" value="1"/>
</dbReference>
<name>A0AA41XUZ9_9MYCO</name>
<dbReference type="RefSeq" id="WP_083138418.1">
    <property type="nucleotide sequence ID" value="NZ_JACKVH010000030.1"/>
</dbReference>
<dbReference type="InterPro" id="IPR010982">
    <property type="entry name" value="Lambda_DNA-bd_dom_sf"/>
</dbReference>
<reference evidence="2" key="2">
    <citation type="submission" date="2020-07" db="EMBL/GenBank/DDBJ databases">
        <authorList>
            <person name="Pettersson B.M.F."/>
            <person name="Behra P.R.K."/>
            <person name="Ramesh M."/>
            <person name="Das S."/>
            <person name="Dasgupta S."/>
            <person name="Kirsebom L.A."/>
        </authorList>
    </citation>
    <scope>NUCLEOTIDE SEQUENCE</scope>
    <source>
        <strain evidence="2">CCUG 55640</strain>
    </source>
</reference>
<dbReference type="Pfam" id="PF13560">
    <property type="entry name" value="HTH_31"/>
    <property type="match status" value="1"/>
</dbReference>
<evidence type="ECO:0000313" key="2">
    <source>
        <dbReference type="EMBL" id="MCV7382173.1"/>
    </source>
</evidence>
<dbReference type="EMBL" id="MVHD01000019">
    <property type="protein sequence ID" value="OQZ90371.1"/>
    <property type="molecule type" value="Genomic_DNA"/>
</dbReference>
<dbReference type="Proteomes" id="UP001141650">
    <property type="component" value="Unassembled WGS sequence"/>
</dbReference>
<dbReference type="PROSITE" id="PS50943">
    <property type="entry name" value="HTH_CROC1"/>
    <property type="match status" value="1"/>
</dbReference>
<gene>
    <name evidence="3" type="ORF">BST11_13395</name>
    <name evidence="2" type="ORF">H7K38_26520</name>
</gene>
<dbReference type="Gene3D" id="1.10.260.40">
    <property type="entry name" value="lambda repressor-like DNA-binding domains"/>
    <property type="match status" value="1"/>
</dbReference>
<dbReference type="InterPro" id="IPR001387">
    <property type="entry name" value="Cro/C1-type_HTH"/>
</dbReference>
<organism evidence="2 5">
    <name type="scientific">Mycobacterium alsense</name>
    <dbReference type="NCBI Taxonomy" id="324058"/>
    <lineage>
        <taxon>Bacteria</taxon>
        <taxon>Bacillati</taxon>
        <taxon>Actinomycetota</taxon>
        <taxon>Actinomycetes</taxon>
        <taxon>Mycobacteriales</taxon>
        <taxon>Mycobacteriaceae</taxon>
        <taxon>Mycobacterium</taxon>
    </lineage>
</organism>